<keyword evidence="1" id="KW-0812">Transmembrane</keyword>
<keyword evidence="4" id="KW-1185">Reference proteome</keyword>
<evidence type="ECO:0000259" key="2">
    <source>
        <dbReference type="Pfam" id="PF04235"/>
    </source>
</evidence>
<organism evidence="3 4">
    <name type="scientific">Salicibibacter cibarius</name>
    <dbReference type="NCBI Taxonomy" id="2743000"/>
    <lineage>
        <taxon>Bacteria</taxon>
        <taxon>Bacillati</taxon>
        <taxon>Bacillota</taxon>
        <taxon>Bacilli</taxon>
        <taxon>Bacillales</taxon>
        <taxon>Bacillaceae</taxon>
        <taxon>Salicibibacter</taxon>
    </lineage>
</organism>
<reference evidence="3 4" key="1">
    <citation type="submission" date="2020-06" db="EMBL/GenBank/DDBJ databases">
        <title>Genomic analysis of Salicibibacter sp. NKC5-3.</title>
        <authorList>
            <person name="Oh Y.J."/>
        </authorList>
    </citation>
    <scope>NUCLEOTIDE SEQUENCE [LARGE SCALE GENOMIC DNA]</scope>
    <source>
        <strain evidence="3 4">NKC5-3</strain>
    </source>
</reference>
<keyword evidence="1" id="KW-1133">Transmembrane helix</keyword>
<proteinExistence type="predicted"/>
<feature type="transmembrane region" description="Helical" evidence="1">
    <location>
        <begin position="282"/>
        <end position="302"/>
    </location>
</feature>
<dbReference type="AlphaFoldDB" id="A0A7T7CB44"/>
<gene>
    <name evidence="3" type="ORF">HUG15_07290</name>
</gene>
<dbReference type="InterPro" id="IPR052529">
    <property type="entry name" value="Bact_Transport_Assoc"/>
</dbReference>
<evidence type="ECO:0000313" key="4">
    <source>
        <dbReference type="Proteomes" id="UP000595823"/>
    </source>
</evidence>
<feature type="transmembrane region" description="Helical" evidence="1">
    <location>
        <begin position="323"/>
        <end position="342"/>
    </location>
</feature>
<name>A0A7T7CB44_9BACI</name>
<feature type="domain" description="DUF418" evidence="2">
    <location>
        <begin position="238"/>
        <end position="390"/>
    </location>
</feature>
<dbReference type="PANTHER" id="PTHR30590:SF2">
    <property type="entry name" value="INNER MEMBRANE PROTEIN"/>
    <property type="match status" value="1"/>
</dbReference>
<dbReference type="Proteomes" id="UP000595823">
    <property type="component" value="Chromosome"/>
</dbReference>
<accession>A0A7T7CB44</accession>
<feature type="transmembrane region" description="Helical" evidence="1">
    <location>
        <begin position="30"/>
        <end position="48"/>
    </location>
</feature>
<dbReference type="PANTHER" id="PTHR30590">
    <property type="entry name" value="INNER MEMBRANE PROTEIN"/>
    <property type="match status" value="1"/>
</dbReference>
<dbReference type="Pfam" id="PF04235">
    <property type="entry name" value="DUF418"/>
    <property type="match status" value="1"/>
</dbReference>
<dbReference type="RefSeq" id="WP_200128060.1">
    <property type="nucleotide sequence ID" value="NZ_CP054705.1"/>
</dbReference>
<feature type="transmembrane region" description="Helical" evidence="1">
    <location>
        <begin position="243"/>
        <end position="262"/>
    </location>
</feature>
<feature type="transmembrane region" description="Helical" evidence="1">
    <location>
        <begin position="111"/>
        <end position="144"/>
    </location>
</feature>
<feature type="transmembrane region" description="Helical" evidence="1">
    <location>
        <begin position="150"/>
        <end position="173"/>
    </location>
</feature>
<dbReference type="InterPro" id="IPR007349">
    <property type="entry name" value="DUF418"/>
</dbReference>
<keyword evidence="1" id="KW-0472">Membrane</keyword>
<sequence>MKNLKKQTGYSRGLARGSASAKERLLAPDLARGFMLLIIAIAHAPLLLGRPDGEGIIDEAVNFVSILFVDNRGLPLFAILLGYGLAMMVNRQLNAGTLERESKRLLRRRGFFLLLFGFVHAVIIGGIDILAFYGFSTLLIGWILFRRNRVLIRAMLIVALFFLFLLPVVWMGMAHAMDATGMSLETLGQSNSESYIETTLFNLISFPFMILSQLFMYPMLLPILIGVWAARNNLLLVGNRKHLVRIAIIGTSISIIGGLPLALDGAQLWSSSPTMEGLFTALQMITGLAGGIGYAAIFGLIGPIVSRTGLMVRSLTALGQRSLTFYVFIEAMLVITLSPVVFGLGQVLHSTGAVIVAVFLWFTSLLLAMTMEYRGMHGPADALLRRLIYRI</sequence>
<feature type="transmembrane region" description="Helical" evidence="1">
    <location>
        <begin position="348"/>
        <end position="368"/>
    </location>
</feature>
<dbReference type="KEGG" id="scia:HUG15_07290"/>
<protein>
    <submittedName>
        <fullName evidence="3">DUF418 domain-containing protein</fullName>
    </submittedName>
</protein>
<feature type="transmembrane region" description="Helical" evidence="1">
    <location>
        <begin position="217"/>
        <end position="236"/>
    </location>
</feature>
<evidence type="ECO:0000313" key="3">
    <source>
        <dbReference type="EMBL" id="QQK75409.1"/>
    </source>
</evidence>
<feature type="transmembrane region" description="Helical" evidence="1">
    <location>
        <begin position="73"/>
        <end position="90"/>
    </location>
</feature>
<evidence type="ECO:0000256" key="1">
    <source>
        <dbReference type="SAM" id="Phobius"/>
    </source>
</evidence>
<dbReference type="EMBL" id="CP054705">
    <property type="protein sequence ID" value="QQK75409.1"/>
    <property type="molecule type" value="Genomic_DNA"/>
</dbReference>